<evidence type="ECO:0000256" key="1">
    <source>
        <dbReference type="SAM" id="MobiDB-lite"/>
    </source>
</evidence>
<proteinExistence type="predicted"/>
<name>A0A8H7ZY14_9FUNG</name>
<sequence>MIADLQPLLVGTACLAHGVLAHGDLEEKHEGKAGAALNQDSTLENQVTHAEPTLMAGAGEAGEPAAPPPAAAAERELADPPEDGVSSLEFHPFDPRVLLAGSWDRTARVYRLSSGAGAEEGEDGFDDGPGTDVGSWGSDAPAPPHRRRPGKRQRDPGPGGTGRSELAASVRHSAPVLDAAFAGPDAACAATAGLDSTVNM</sequence>
<gene>
    <name evidence="2" type="ORF">BJ554DRAFT_6237</name>
</gene>
<dbReference type="Pfam" id="PF00400">
    <property type="entry name" value="WD40"/>
    <property type="match status" value="1"/>
</dbReference>
<accession>A0A8H7ZY14</accession>
<comment type="caution">
    <text evidence="2">The sequence shown here is derived from an EMBL/GenBank/DDBJ whole genome shotgun (WGS) entry which is preliminary data.</text>
</comment>
<feature type="region of interest" description="Disordered" evidence="1">
    <location>
        <begin position="58"/>
        <end position="89"/>
    </location>
</feature>
<dbReference type="InterPro" id="IPR015943">
    <property type="entry name" value="WD40/YVTN_repeat-like_dom_sf"/>
</dbReference>
<organism evidence="2 3">
    <name type="scientific">Olpidium bornovanus</name>
    <dbReference type="NCBI Taxonomy" id="278681"/>
    <lineage>
        <taxon>Eukaryota</taxon>
        <taxon>Fungi</taxon>
        <taxon>Fungi incertae sedis</taxon>
        <taxon>Olpidiomycota</taxon>
        <taxon>Olpidiomycotina</taxon>
        <taxon>Olpidiomycetes</taxon>
        <taxon>Olpidiales</taxon>
        <taxon>Olpidiaceae</taxon>
        <taxon>Olpidium</taxon>
    </lineage>
</organism>
<dbReference type="InterPro" id="IPR036322">
    <property type="entry name" value="WD40_repeat_dom_sf"/>
</dbReference>
<feature type="region of interest" description="Disordered" evidence="1">
    <location>
        <begin position="117"/>
        <end position="170"/>
    </location>
</feature>
<reference evidence="2 3" key="1">
    <citation type="journal article" name="Sci. Rep.">
        <title>Genome-scale phylogenetic analyses confirm Olpidium as the closest living zoosporic fungus to the non-flagellated, terrestrial fungi.</title>
        <authorList>
            <person name="Chang Y."/>
            <person name="Rochon D."/>
            <person name="Sekimoto S."/>
            <person name="Wang Y."/>
            <person name="Chovatia M."/>
            <person name="Sandor L."/>
            <person name="Salamov A."/>
            <person name="Grigoriev I.V."/>
            <person name="Stajich J.E."/>
            <person name="Spatafora J.W."/>
        </authorList>
    </citation>
    <scope>NUCLEOTIDE SEQUENCE [LARGE SCALE GENOMIC DNA]</scope>
    <source>
        <strain evidence="2">S191</strain>
    </source>
</reference>
<protein>
    <submittedName>
        <fullName evidence="2">Uncharacterized protein</fullName>
    </submittedName>
</protein>
<keyword evidence="3" id="KW-1185">Reference proteome</keyword>
<evidence type="ECO:0000313" key="3">
    <source>
        <dbReference type="Proteomes" id="UP000673691"/>
    </source>
</evidence>
<dbReference type="Proteomes" id="UP000673691">
    <property type="component" value="Unassembled WGS sequence"/>
</dbReference>
<dbReference type="InterPro" id="IPR001680">
    <property type="entry name" value="WD40_rpt"/>
</dbReference>
<evidence type="ECO:0000313" key="2">
    <source>
        <dbReference type="EMBL" id="KAG5461549.1"/>
    </source>
</evidence>
<dbReference type="SUPFAM" id="SSF50978">
    <property type="entry name" value="WD40 repeat-like"/>
    <property type="match status" value="1"/>
</dbReference>
<dbReference type="EMBL" id="JAEFCI010003472">
    <property type="protein sequence ID" value="KAG5461549.1"/>
    <property type="molecule type" value="Genomic_DNA"/>
</dbReference>
<dbReference type="AlphaFoldDB" id="A0A8H7ZY14"/>
<dbReference type="Gene3D" id="2.130.10.10">
    <property type="entry name" value="YVTN repeat-like/Quinoprotein amine dehydrogenase"/>
    <property type="match status" value="1"/>
</dbReference>